<accession>A0A644X8S9</accession>
<name>A0A644X8S9_9ZZZZ</name>
<dbReference type="AlphaFoldDB" id="A0A644X8S9"/>
<dbReference type="PROSITE" id="PS51257">
    <property type="entry name" value="PROKAR_LIPOPROTEIN"/>
    <property type="match status" value="1"/>
</dbReference>
<evidence type="ECO:0008006" key="2">
    <source>
        <dbReference type="Google" id="ProtNLM"/>
    </source>
</evidence>
<evidence type="ECO:0000313" key="1">
    <source>
        <dbReference type="EMBL" id="MPM12562.1"/>
    </source>
</evidence>
<dbReference type="EMBL" id="VSSQ01001991">
    <property type="protein sequence ID" value="MPM12562.1"/>
    <property type="molecule type" value="Genomic_DNA"/>
</dbReference>
<sequence length="106" mass="11942">MNWKLPVLLFGIVVFTACGSSPKSDAEKVCDCGYEIIGLLNDNASEKDIEAKWDECDKIYGDFEAKYKENPDKLKEFNDAGEACSDKMEAEMDAAMEKWQTANEKE</sequence>
<reference evidence="1" key="1">
    <citation type="submission" date="2019-08" db="EMBL/GenBank/DDBJ databases">
        <authorList>
            <person name="Kucharzyk K."/>
            <person name="Murdoch R.W."/>
            <person name="Higgins S."/>
            <person name="Loffler F."/>
        </authorList>
    </citation>
    <scope>NUCLEOTIDE SEQUENCE</scope>
</reference>
<organism evidence="1">
    <name type="scientific">bioreactor metagenome</name>
    <dbReference type="NCBI Taxonomy" id="1076179"/>
    <lineage>
        <taxon>unclassified sequences</taxon>
        <taxon>metagenomes</taxon>
        <taxon>ecological metagenomes</taxon>
    </lineage>
</organism>
<proteinExistence type="predicted"/>
<comment type="caution">
    <text evidence="1">The sequence shown here is derived from an EMBL/GenBank/DDBJ whole genome shotgun (WGS) entry which is preliminary data.</text>
</comment>
<protein>
    <recommendedName>
        <fullName evidence="2">Lipoprotein</fullName>
    </recommendedName>
</protein>
<gene>
    <name evidence="1" type="ORF">SDC9_58915</name>
</gene>